<evidence type="ECO:0008006" key="4">
    <source>
        <dbReference type="Google" id="ProtNLM"/>
    </source>
</evidence>
<proteinExistence type="predicted"/>
<feature type="signal peptide" evidence="1">
    <location>
        <begin position="1"/>
        <end position="32"/>
    </location>
</feature>
<accession>A0A9P7YCN0</accession>
<evidence type="ECO:0000313" key="2">
    <source>
        <dbReference type="EMBL" id="KAG9230568.1"/>
    </source>
</evidence>
<protein>
    <recommendedName>
        <fullName evidence="4">Secreted protein</fullName>
    </recommendedName>
</protein>
<evidence type="ECO:0000313" key="3">
    <source>
        <dbReference type="Proteomes" id="UP000824998"/>
    </source>
</evidence>
<gene>
    <name evidence="2" type="ORF">BJ875DRAFT_471881</name>
</gene>
<reference evidence="2" key="1">
    <citation type="journal article" date="2021" name="IMA Fungus">
        <title>Genomic characterization of three marine fungi, including Emericellopsis atlantica sp. nov. with signatures of a generalist lifestyle and marine biomass degradation.</title>
        <authorList>
            <person name="Hagestad O.C."/>
            <person name="Hou L."/>
            <person name="Andersen J.H."/>
            <person name="Hansen E.H."/>
            <person name="Altermark B."/>
            <person name="Li C."/>
            <person name="Kuhnert E."/>
            <person name="Cox R.J."/>
            <person name="Crous P.W."/>
            <person name="Spatafora J.W."/>
            <person name="Lail K."/>
            <person name="Amirebrahimi M."/>
            <person name="Lipzen A."/>
            <person name="Pangilinan J."/>
            <person name="Andreopoulos W."/>
            <person name="Hayes R.D."/>
            <person name="Ng V."/>
            <person name="Grigoriev I.V."/>
            <person name="Jackson S.A."/>
            <person name="Sutton T.D.S."/>
            <person name="Dobson A.D.W."/>
            <person name="Rama T."/>
        </authorList>
    </citation>
    <scope>NUCLEOTIDE SEQUENCE</scope>
    <source>
        <strain evidence="2">TRa018bII</strain>
    </source>
</reference>
<organism evidence="2 3">
    <name type="scientific">Amylocarpus encephaloides</name>
    <dbReference type="NCBI Taxonomy" id="45428"/>
    <lineage>
        <taxon>Eukaryota</taxon>
        <taxon>Fungi</taxon>
        <taxon>Dikarya</taxon>
        <taxon>Ascomycota</taxon>
        <taxon>Pezizomycotina</taxon>
        <taxon>Leotiomycetes</taxon>
        <taxon>Helotiales</taxon>
        <taxon>Helotiales incertae sedis</taxon>
        <taxon>Amylocarpus</taxon>
    </lineage>
</organism>
<dbReference type="Proteomes" id="UP000824998">
    <property type="component" value="Unassembled WGS sequence"/>
</dbReference>
<keyword evidence="1" id="KW-0732">Signal</keyword>
<feature type="chain" id="PRO_5040134079" description="Secreted protein" evidence="1">
    <location>
        <begin position="33"/>
        <end position="106"/>
    </location>
</feature>
<name>A0A9P7YCN0_9HELO</name>
<comment type="caution">
    <text evidence="2">The sequence shown here is derived from an EMBL/GenBank/DDBJ whole genome shotgun (WGS) entry which is preliminary data.</text>
</comment>
<keyword evidence="3" id="KW-1185">Reference proteome</keyword>
<evidence type="ECO:0000256" key="1">
    <source>
        <dbReference type="SAM" id="SignalP"/>
    </source>
</evidence>
<dbReference type="AlphaFoldDB" id="A0A9P7YCN0"/>
<dbReference type="PROSITE" id="PS51257">
    <property type="entry name" value="PROKAR_LIPOPROTEIN"/>
    <property type="match status" value="1"/>
</dbReference>
<dbReference type="EMBL" id="MU251662">
    <property type="protein sequence ID" value="KAG9230568.1"/>
    <property type="molecule type" value="Genomic_DNA"/>
</dbReference>
<sequence length="106" mass="12166">MPFSRRVVFASLRVVSLLHLVASLSCLRSTTADMERETRPAHPHTRMRITVYLGGAWSCRPDPNRHLRESEMQLASPSRESGPENQTWRIRLIVILIDTPHSYDLS</sequence>